<sequence>MGTGMPAKASFASRSSCQTETEDVRTLRLKGQAMRQDLLRHAETEDAREARLQAERACLAIREAETEDVRTTCLQGQAQRCIKKVQIVSGLEEDTGLKMGSGVAENDEGEQDEDQSRHERLRQRWRGEVGKGWG</sequence>
<feature type="region of interest" description="Disordered" evidence="1">
    <location>
        <begin position="1"/>
        <end position="23"/>
    </location>
</feature>
<gene>
    <name evidence="2" type="ORF">THAOC_19995</name>
</gene>
<evidence type="ECO:0000313" key="2">
    <source>
        <dbReference type="EMBL" id="EJK59744.1"/>
    </source>
</evidence>
<dbReference type="EMBL" id="AGNL01022402">
    <property type="protein sequence ID" value="EJK59744.1"/>
    <property type="molecule type" value="Genomic_DNA"/>
</dbReference>
<dbReference type="Proteomes" id="UP000266841">
    <property type="component" value="Unassembled WGS sequence"/>
</dbReference>
<keyword evidence="3" id="KW-1185">Reference proteome</keyword>
<name>K0S4K3_THAOC</name>
<evidence type="ECO:0000313" key="3">
    <source>
        <dbReference type="Proteomes" id="UP000266841"/>
    </source>
</evidence>
<feature type="compositionally biased region" description="Basic and acidic residues" evidence="1">
    <location>
        <begin position="125"/>
        <end position="134"/>
    </location>
</feature>
<evidence type="ECO:0000256" key="1">
    <source>
        <dbReference type="SAM" id="MobiDB-lite"/>
    </source>
</evidence>
<reference evidence="2 3" key="1">
    <citation type="journal article" date="2012" name="Genome Biol.">
        <title>Genome and low-iron response of an oceanic diatom adapted to chronic iron limitation.</title>
        <authorList>
            <person name="Lommer M."/>
            <person name="Specht M."/>
            <person name="Roy A.S."/>
            <person name="Kraemer L."/>
            <person name="Andreson R."/>
            <person name="Gutowska M.A."/>
            <person name="Wolf J."/>
            <person name="Bergner S.V."/>
            <person name="Schilhabel M.B."/>
            <person name="Klostermeier U.C."/>
            <person name="Beiko R.G."/>
            <person name="Rosenstiel P."/>
            <person name="Hippler M."/>
            <person name="Laroche J."/>
        </authorList>
    </citation>
    <scope>NUCLEOTIDE SEQUENCE [LARGE SCALE GENOMIC DNA]</scope>
    <source>
        <strain evidence="2 3">CCMP1005</strain>
    </source>
</reference>
<protein>
    <submittedName>
        <fullName evidence="2">Uncharacterized protein</fullName>
    </submittedName>
</protein>
<feature type="region of interest" description="Disordered" evidence="1">
    <location>
        <begin position="96"/>
        <end position="134"/>
    </location>
</feature>
<proteinExistence type="predicted"/>
<comment type="caution">
    <text evidence="2">The sequence shown here is derived from an EMBL/GenBank/DDBJ whole genome shotgun (WGS) entry which is preliminary data.</text>
</comment>
<dbReference type="AlphaFoldDB" id="K0S4K3"/>
<organism evidence="2 3">
    <name type="scientific">Thalassiosira oceanica</name>
    <name type="common">Marine diatom</name>
    <dbReference type="NCBI Taxonomy" id="159749"/>
    <lineage>
        <taxon>Eukaryota</taxon>
        <taxon>Sar</taxon>
        <taxon>Stramenopiles</taxon>
        <taxon>Ochrophyta</taxon>
        <taxon>Bacillariophyta</taxon>
        <taxon>Coscinodiscophyceae</taxon>
        <taxon>Thalassiosirophycidae</taxon>
        <taxon>Thalassiosirales</taxon>
        <taxon>Thalassiosiraceae</taxon>
        <taxon>Thalassiosira</taxon>
    </lineage>
</organism>
<accession>K0S4K3</accession>
<dbReference type="OrthoDB" id="10639465at2759"/>